<dbReference type="InterPro" id="IPR017452">
    <property type="entry name" value="GPCR_Rhodpsn_7TM"/>
</dbReference>
<protein>
    <recommendedName>
        <fullName evidence="6">G-protein coupled receptors family 1 profile domain-containing protein</fullName>
    </recommendedName>
</protein>
<accession>A0A0B2UNE4</accession>
<reference evidence="7 8" key="1">
    <citation type="submission" date="2014-11" db="EMBL/GenBank/DDBJ databases">
        <title>Genetic blueprint of the zoonotic pathogen Toxocara canis.</title>
        <authorList>
            <person name="Zhu X.-Q."/>
            <person name="Korhonen P.K."/>
            <person name="Cai H."/>
            <person name="Young N.D."/>
            <person name="Nejsum P."/>
            <person name="von Samson-Himmelstjerna G."/>
            <person name="Boag P.R."/>
            <person name="Tan P."/>
            <person name="Li Q."/>
            <person name="Min J."/>
            <person name="Yang Y."/>
            <person name="Wang X."/>
            <person name="Fang X."/>
            <person name="Hall R.S."/>
            <person name="Hofmann A."/>
            <person name="Sternberg P.W."/>
            <person name="Jex A.R."/>
            <person name="Gasser R.B."/>
        </authorList>
    </citation>
    <scope>NUCLEOTIDE SEQUENCE [LARGE SCALE GENOMIC DNA]</scope>
    <source>
        <strain evidence="7">PN_DK_2014</strain>
    </source>
</reference>
<keyword evidence="4 5" id="KW-0472">Membrane</keyword>
<keyword evidence="3 5" id="KW-1133">Transmembrane helix</keyword>
<feature type="transmembrane region" description="Helical" evidence="5">
    <location>
        <begin position="94"/>
        <end position="116"/>
    </location>
</feature>
<evidence type="ECO:0000256" key="3">
    <source>
        <dbReference type="ARBA" id="ARBA00022989"/>
    </source>
</evidence>
<name>A0A0B2UNE4_TOXCA</name>
<dbReference type="PANTHER" id="PTHR23021">
    <property type="entry name" value="SERPENTINE RECEPTOR, CLASS T"/>
    <property type="match status" value="1"/>
</dbReference>
<dbReference type="AlphaFoldDB" id="A0A0B2UNE4"/>
<dbReference type="Proteomes" id="UP000031036">
    <property type="component" value="Unassembled WGS sequence"/>
</dbReference>
<evidence type="ECO:0000256" key="4">
    <source>
        <dbReference type="ARBA" id="ARBA00023136"/>
    </source>
</evidence>
<dbReference type="GO" id="GO:0016020">
    <property type="term" value="C:membrane"/>
    <property type="evidence" value="ECO:0007669"/>
    <property type="project" value="UniProtKB-SubCell"/>
</dbReference>
<feature type="transmembrane region" description="Helical" evidence="5">
    <location>
        <begin position="20"/>
        <end position="44"/>
    </location>
</feature>
<evidence type="ECO:0000313" key="8">
    <source>
        <dbReference type="Proteomes" id="UP000031036"/>
    </source>
</evidence>
<dbReference type="PANTHER" id="PTHR23021:SF82">
    <property type="entry name" value="G PROTEIN-COUPLED RECEPTOR"/>
    <property type="match status" value="1"/>
</dbReference>
<organism evidence="7 8">
    <name type="scientific">Toxocara canis</name>
    <name type="common">Canine roundworm</name>
    <dbReference type="NCBI Taxonomy" id="6265"/>
    <lineage>
        <taxon>Eukaryota</taxon>
        <taxon>Metazoa</taxon>
        <taxon>Ecdysozoa</taxon>
        <taxon>Nematoda</taxon>
        <taxon>Chromadorea</taxon>
        <taxon>Rhabditida</taxon>
        <taxon>Spirurina</taxon>
        <taxon>Ascaridomorpha</taxon>
        <taxon>Ascaridoidea</taxon>
        <taxon>Toxocaridae</taxon>
        <taxon>Toxocara</taxon>
    </lineage>
</organism>
<keyword evidence="8" id="KW-1185">Reference proteome</keyword>
<comment type="caution">
    <text evidence="7">The sequence shown here is derived from an EMBL/GenBank/DDBJ whole genome shotgun (WGS) entry which is preliminary data.</text>
</comment>
<feature type="transmembrane region" description="Helical" evidence="5">
    <location>
        <begin position="56"/>
        <end position="82"/>
    </location>
</feature>
<evidence type="ECO:0000259" key="6">
    <source>
        <dbReference type="PROSITE" id="PS50262"/>
    </source>
</evidence>
<dbReference type="OMA" id="TPCYVTF"/>
<dbReference type="Pfam" id="PF10321">
    <property type="entry name" value="7TM_GPCR_Srt"/>
    <property type="match status" value="1"/>
</dbReference>
<dbReference type="CDD" id="cd00637">
    <property type="entry name" value="7tm_classA_rhodopsin-like"/>
    <property type="match status" value="1"/>
</dbReference>
<dbReference type="SUPFAM" id="SSF81321">
    <property type="entry name" value="Family A G protein-coupled receptor-like"/>
    <property type="match status" value="1"/>
</dbReference>
<comment type="subcellular location">
    <subcellularLocation>
        <location evidence="1">Membrane</location>
    </subcellularLocation>
</comment>
<keyword evidence="2 5" id="KW-0812">Transmembrane</keyword>
<dbReference type="Gene3D" id="1.20.1070.10">
    <property type="entry name" value="Rhodopsin 7-helix transmembrane proteins"/>
    <property type="match status" value="1"/>
</dbReference>
<feature type="transmembrane region" description="Helical" evidence="5">
    <location>
        <begin position="136"/>
        <end position="161"/>
    </location>
</feature>
<dbReference type="OrthoDB" id="5857267at2759"/>
<evidence type="ECO:0000256" key="2">
    <source>
        <dbReference type="ARBA" id="ARBA00022692"/>
    </source>
</evidence>
<evidence type="ECO:0000313" key="7">
    <source>
        <dbReference type="EMBL" id="KHN70764.1"/>
    </source>
</evidence>
<evidence type="ECO:0000256" key="5">
    <source>
        <dbReference type="SAM" id="Phobius"/>
    </source>
</evidence>
<dbReference type="PROSITE" id="PS50262">
    <property type="entry name" value="G_PROTEIN_RECEP_F1_2"/>
    <property type="match status" value="1"/>
</dbReference>
<dbReference type="EMBL" id="JPKZ01022851">
    <property type="protein sequence ID" value="KHN70764.1"/>
    <property type="molecule type" value="Genomic_DNA"/>
</dbReference>
<evidence type="ECO:0000256" key="1">
    <source>
        <dbReference type="ARBA" id="ARBA00004370"/>
    </source>
</evidence>
<dbReference type="InterPro" id="IPR019425">
    <property type="entry name" value="7TM_GPCR_serpentine_rcpt_Srt"/>
</dbReference>
<feature type="transmembrane region" description="Helical" evidence="5">
    <location>
        <begin position="258"/>
        <end position="278"/>
    </location>
</feature>
<feature type="domain" description="G-protein coupled receptors family 1 profile" evidence="6">
    <location>
        <begin position="34"/>
        <end position="275"/>
    </location>
</feature>
<feature type="transmembrane region" description="Helical" evidence="5">
    <location>
        <begin position="225"/>
        <end position="246"/>
    </location>
</feature>
<sequence>MSFRNQTEIPFSFQTDDAFVGLLYTIVSILCCCFQLIMLHVLYFDADLRRVPAYSIMFHLGLADVVQLIFHTFSGIFVVFQTTFHPWLEKICGALINTGCVVYTPLTMLLAINRFVVICCPPNMQSPLFSIQTTKIWITLIWLYGCCFFLCYISPLVTVFFDPSIYMWGHVGRLAKFIHDAEFYAALIELCVTTILYMAVVLALVSKRRFVSITRSSLQHCELRILIQAMTISFFIGFVLFTWYNFDSFFIQTKWTFFLVNMMWILNCGINPILYLVLNRTIRRKYAIFFNRYFGCNFKSATSDLSAQSITKQMVAIYDNINKISTNRPRMFTIINIKPQLWDKLDFSSCIVATRLLNTQPKVLLEHSVSHCTI</sequence>
<proteinExistence type="predicted"/>
<feature type="transmembrane region" description="Helical" evidence="5">
    <location>
        <begin position="181"/>
        <end position="205"/>
    </location>
</feature>
<gene>
    <name evidence="7" type="ORF">Tcan_13395</name>
</gene>